<comment type="cofactor">
    <cofactor evidence="1">
        <name>Mo-molybdopterin</name>
        <dbReference type="ChEBI" id="CHEBI:71302"/>
    </cofactor>
</comment>
<dbReference type="InterPro" id="IPR000572">
    <property type="entry name" value="OxRdtase_Mopterin-bd_dom"/>
</dbReference>
<dbReference type="Gene3D" id="2.60.40.650">
    <property type="match status" value="1"/>
</dbReference>
<evidence type="ECO:0000256" key="5">
    <source>
        <dbReference type="SAM" id="MobiDB-lite"/>
    </source>
</evidence>
<evidence type="ECO:0000256" key="4">
    <source>
        <dbReference type="ARBA" id="ARBA00023002"/>
    </source>
</evidence>
<accession>A0ABV0B0A4</accession>
<gene>
    <name evidence="8" type="ORF">AAH991_35155</name>
</gene>
<evidence type="ECO:0000313" key="8">
    <source>
        <dbReference type="EMBL" id="MEN3540395.1"/>
    </source>
</evidence>
<evidence type="ECO:0000313" key="9">
    <source>
        <dbReference type="Proteomes" id="UP001447516"/>
    </source>
</evidence>
<dbReference type="InterPro" id="IPR036374">
    <property type="entry name" value="OxRdtase_Mopterin-bd_sf"/>
</dbReference>
<feature type="compositionally biased region" description="Basic and acidic residues" evidence="5">
    <location>
        <begin position="1"/>
        <end position="15"/>
    </location>
</feature>
<keyword evidence="4" id="KW-0560">Oxidoreductase</keyword>
<feature type="domain" description="Oxidoreductase molybdopterin-binding" evidence="6">
    <location>
        <begin position="74"/>
        <end position="253"/>
    </location>
</feature>
<comment type="caution">
    <text evidence="8">The sequence shown here is derived from an EMBL/GenBank/DDBJ whole genome shotgun (WGS) entry which is preliminary data.</text>
</comment>
<proteinExistence type="predicted"/>
<dbReference type="CDD" id="cd02110">
    <property type="entry name" value="SO_family_Moco_dimer"/>
    <property type="match status" value="1"/>
</dbReference>
<dbReference type="InterPro" id="IPR005066">
    <property type="entry name" value="MoCF_OxRdtse_dimer"/>
</dbReference>
<dbReference type="InterPro" id="IPR008335">
    <property type="entry name" value="Mopterin_OxRdtase_euk"/>
</dbReference>
<dbReference type="Gene3D" id="3.90.420.10">
    <property type="entry name" value="Oxidoreductase, molybdopterin-binding domain"/>
    <property type="match status" value="1"/>
</dbReference>
<dbReference type="Pfam" id="PF00174">
    <property type="entry name" value="Oxidored_molyb"/>
    <property type="match status" value="1"/>
</dbReference>
<evidence type="ECO:0000256" key="3">
    <source>
        <dbReference type="ARBA" id="ARBA00022723"/>
    </source>
</evidence>
<dbReference type="PRINTS" id="PR00407">
    <property type="entry name" value="EUMOPTERIN"/>
</dbReference>
<feature type="domain" description="Moybdenum cofactor oxidoreductase dimerisation" evidence="7">
    <location>
        <begin position="292"/>
        <end position="375"/>
    </location>
</feature>
<name>A0ABV0B0A4_9ACTN</name>
<reference evidence="8 9" key="1">
    <citation type="submission" date="2024-05" db="EMBL/GenBank/DDBJ databases">
        <title>Microbispora sp.ZYX-F-249.</title>
        <authorList>
            <person name="Xie H."/>
        </authorList>
    </citation>
    <scope>NUCLEOTIDE SEQUENCE [LARGE SCALE GENOMIC DNA]</scope>
    <source>
        <strain evidence="8 9">ZYX-F-249</strain>
    </source>
</reference>
<evidence type="ECO:0000259" key="6">
    <source>
        <dbReference type="Pfam" id="PF00174"/>
    </source>
</evidence>
<protein>
    <submittedName>
        <fullName evidence="8">Sulfite oxidase</fullName>
    </submittedName>
</protein>
<dbReference type="PANTHER" id="PTHR19372:SF7">
    <property type="entry name" value="SULFITE OXIDASE, MITOCHONDRIAL"/>
    <property type="match status" value="1"/>
</dbReference>
<dbReference type="SUPFAM" id="SSF56524">
    <property type="entry name" value="Oxidoreductase molybdopterin-binding domain"/>
    <property type="match status" value="1"/>
</dbReference>
<dbReference type="EMBL" id="JBDJAW010000049">
    <property type="protein sequence ID" value="MEN3540395.1"/>
    <property type="molecule type" value="Genomic_DNA"/>
</dbReference>
<dbReference type="SUPFAM" id="SSF81296">
    <property type="entry name" value="E set domains"/>
    <property type="match status" value="1"/>
</dbReference>
<feature type="region of interest" description="Disordered" evidence="5">
    <location>
        <begin position="1"/>
        <end position="40"/>
    </location>
</feature>
<organism evidence="8 9">
    <name type="scientific">Microbispora maris</name>
    <dbReference type="NCBI Taxonomy" id="3144104"/>
    <lineage>
        <taxon>Bacteria</taxon>
        <taxon>Bacillati</taxon>
        <taxon>Actinomycetota</taxon>
        <taxon>Actinomycetes</taxon>
        <taxon>Streptosporangiales</taxon>
        <taxon>Streptosporangiaceae</taxon>
        <taxon>Microbispora</taxon>
    </lineage>
</organism>
<keyword evidence="3" id="KW-0479">Metal-binding</keyword>
<dbReference type="InterPro" id="IPR014756">
    <property type="entry name" value="Ig_E-set"/>
</dbReference>
<sequence length="389" mass="42487">MDTRSTTAEDGREPGRTAPGARRAGQAPPARPGIRKPLPPRLFAVHGTNAETRWEALRGADYLTPDDLFFVRNHTATPLIDAATWRLTLWGDGLDGGPVAFTYRDILGMPAETVTAFIECAGNGRVLYGEQQGQEVSGTPWRLGAVGVARWRGVRLATILRRAGMGDRAVALMPRGLDADYVEAGENLGRVRRPLPVAKALDDVLVAYEMNGRPLPPDHGYPARLVVPGWAGVASIKWLGDVEVSARPLESPWSTRLYRMHGPGHPPGGGPPLTRMGVKSAFELPWPARLQAGREHLLRGRSWSGHGRVVLVEVSDDEGVSWRPARLRDDRHPRGWVRWTFPWTPRQAGELRLLARAADETGARQPGSAACNTLGYGFDAVVRHPVVVT</sequence>
<keyword evidence="9" id="KW-1185">Reference proteome</keyword>
<dbReference type="Proteomes" id="UP001447516">
    <property type="component" value="Unassembled WGS sequence"/>
</dbReference>
<evidence type="ECO:0000256" key="2">
    <source>
        <dbReference type="ARBA" id="ARBA00022505"/>
    </source>
</evidence>
<evidence type="ECO:0000256" key="1">
    <source>
        <dbReference type="ARBA" id="ARBA00001924"/>
    </source>
</evidence>
<dbReference type="RefSeq" id="WP_346230251.1">
    <property type="nucleotide sequence ID" value="NZ_JBDJAW010000049.1"/>
</dbReference>
<dbReference type="Pfam" id="PF03404">
    <property type="entry name" value="Mo-co_dimer"/>
    <property type="match status" value="1"/>
</dbReference>
<dbReference type="PANTHER" id="PTHR19372">
    <property type="entry name" value="SULFITE REDUCTASE"/>
    <property type="match status" value="1"/>
</dbReference>
<feature type="compositionally biased region" description="Low complexity" evidence="5">
    <location>
        <begin position="16"/>
        <end position="28"/>
    </location>
</feature>
<keyword evidence="2" id="KW-0500">Molybdenum</keyword>
<evidence type="ECO:0000259" key="7">
    <source>
        <dbReference type="Pfam" id="PF03404"/>
    </source>
</evidence>